<dbReference type="HOGENOM" id="CLU_1393334_0_0_1"/>
<evidence type="ECO:0000313" key="3">
    <source>
        <dbReference type="EMBL" id="EDO29377.1"/>
    </source>
</evidence>
<dbReference type="STRING" id="45351.A7T3T6"/>
<dbReference type="eggNOG" id="KOG3538">
    <property type="taxonomic scope" value="Eukaryota"/>
</dbReference>
<dbReference type="EMBL" id="DS470635">
    <property type="protein sequence ID" value="EDO29377.1"/>
    <property type="molecule type" value="Genomic_DNA"/>
</dbReference>
<feature type="region of interest" description="Disordered" evidence="1">
    <location>
        <begin position="1"/>
        <end position="56"/>
    </location>
</feature>
<evidence type="ECO:0000259" key="2">
    <source>
        <dbReference type="Pfam" id="PF19236"/>
    </source>
</evidence>
<organism evidence="3 4">
    <name type="scientific">Nematostella vectensis</name>
    <name type="common">Starlet sea anemone</name>
    <dbReference type="NCBI Taxonomy" id="45351"/>
    <lineage>
        <taxon>Eukaryota</taxon>
        <taxon>Metazoa</taxon>
        <taxon>Cnidaria</taxon>
        <taxon>Anthozoa</taxon>
        <taxon>Hexacorallia</taxon>
        <taxon>Actiniaria</taxon>
        <taxon>Edwardsiidae</taxon>
        <taxon>Nematostella</taxon>
    </lineage>
</organism>
<dbReference type="PANTHER" id="PTHR13723">
    <property type="entry name" value="ADAMTS A DISINTEGRIN AND METALLOPROTEASE WITH THROMBOSPONDIN MOTIFS PROTEASE"/>
    <property type="match status" value="1"/>
</dbReference>
<dbReference type="InterPro" id="IPR045371">
    <property type="entry name" value="ADAMTS_CR_3"/>
</dbReference>
<feature type="compositionally biased region" description="Basic and acidic residues" evidence="1">
    <location>
        <begin position="1"/>
        <end position="10"/>
    </location>
</feature>
<name>A7T3T6_NEMVE</name>
<feature type="non-terminal residue" evidence="3">
    <location>
        <position position="196"/>
    </location>
</feature>
<dbReference type="Pfam" id="PF19236">
    <property type="entry name" value="ADAMTS_CR_3"/>
    <property type="match status" value="1"/>
</dbReference>
<accession>A7T3T6</accession>
<reference evidence="3 4" key="1">
    <citation type="journal article" date="2007" name="Science">
        <title>Sea anemone genome reveals ancestral eumetazoan gene repertoire and genomic organization.</title>
        <authorList>
            <person name="Putnam N.H."/>
            <person name="Srivastava M."/>
            <person name="Hellsten U."/>
            <person name="Dirks B."/>
            <person name="Chapman J."/>
            <person name="Salamov A."/>
            <person name="Terry A."/>
            <person name="Shapiro H."/>
            <person name="Lindquist E."/>
            <person name="Kapitonov V.V."/>
            <person name="Jurka J."/>
            <person name="Genikhovich G."/>
            <person name="Grigoriev I.V."/>
            <person name="Lucas S.M."/>
            <person name="Steele R.E."/>
            <person name="Finnerty J.R."/>
            <person name="Technau U."/>
            <person name="Martindale M.Q."/>
            <person name="Rokhsar D.S."/>
        </authorList>
    </citation>
    <scope>NUCLEOTIDE SEQUENCE [LARGE SCALE GENOMIC DNA]</scope>
    <source>
        <strain evidence="4">CH2 X CH6</strain>
    </source>
</reference>
<dbReference type="InterPro" id="IPR050439">
    <property type="entry name" value="ADAMTS_ADAMTS-like"/>
</dbReference>
<gene>
    <name evidence="3" type="ORF">NEMVEDRAFT_v1g221945</name>
</gene>
<dbReference type="PhylomeDB" id="A7T3T6"/>
<feature type="domain" description="ADAMTS/ADAMTS-like cysteine-rich" evidence="2">
    <location>
        <begin position="121"/>
        <end position="170"/>
    </location>
</feature>
<dbReference type="Proteomes" id="UP000001593">
    <property type="component" value="Unassembled WGS sequence"/>
</dbReference>
<evidence type="ECO:0000256" key="1">
    <source>
        <dbReference type="SAM" id="MobiDB-lite"/>
    </source>
</evidence>
<keyword evidence="4" id="KW-1185">Reference proteome</keyword>
<dbReference type="PANTHER" id="PTHR13723:SF200">
    <property type="entry name" value="ADAM METALLOPEPTIDASE WITH THROMBOSPONDIN TYPE 1 MOTIF B, ISOFORM B"/>
    <property type="match status" value="1"/>
</dbReference>
<sequence>TKGKARKSEASDGASVASPAPHIPVPQVKQMKEMKKKKKVAIDGKEKPKKKKGEEVDPMILKKRMRQLFKAVTNYQTCPNGADWRNEQCTTQGYPSQYYMSHAPCTLYCRRGNVAEILGPVADGTPCYRAPERRDVCIEGKCRIVGCDYSLDSGMDVDRCGKCAGDGSECVKVTKMYTDQSHTIKGNENNQLEIDN</sequence>
<evidence type="ECO:0000313" key="4">
    <source>
        <dbReference type="Proteomes" id="UP000001593"/>
    </source>
</evidence>
<proteinExistence type="predicted"/>
<dbReference type="AlphaFoldDB" id="A7T3T6"/>
<protein>
    <recommendedName>
        <fullName evidence="2">ADAMTS/ADAMTS-like cysteine-rich domain-containing protein</fullName>
    </recommendedName>
</protein>
<dbReference type="InParanoid" id="A7T3T6"/>